<dbReference type="AlphaFoldDB" id="A0A2I0JWK5"/>
<comment type="caution">
    <text evidence="1">The sequence shown here is derived from an EMBL/GenBank/DDBJ whole genome shotgun (WGS) entry which is preliminary data.</text>
</comment>
<accession>A0A2I0JWK5</accession>
<evidence type="ECO:0000313" key="1">
    <source>
        <dbReference type="EMBL" id="PKI60681.1"/>
    </source>
</evidence>
<keyword evidence="2" id="KW-1185">Reference proteome</keyword>
<evidence type="ECO:0000313" key="2">
    <source>
        <dbReference type="Proteomes" id="UP000233551"/>
    </source>
</evidence>
<name>A0A2I0JWK5_PUNGR</name>
<organism evidence="1 2">
    <name type="scientific">Punica granatum</name>
    <name type="common">Pomegranate</name>
    <dbReference type="NCBI Taxonomy" id="22663"/>
    <lineage>
        <taxon>Eukaryota</taxon>
        <taxon>Viridiplantae</taxon>
        <taxon>Streptophyta</taxon>
        <taxon>Embryophyta</taxon>
        <taxon>Tracheophyta</taxon>
        <taxon>Spermatophyta</taxon>
        <taxon>Magnoliopsida</taxon>
        <taxon>eudicotyledons</taxon>
        <taxon>Gunneridae</taxon>
        <taxon>Pentapetalae</taxon>
        <taxon>rosids</taxon>
        <taxon>malvids</taxon>
        <taxon>Myrtales</taxon>
        <taxon>Lythraceae</taxon>
        <taxon>Punica</taxon>
    </lineage>
</organism>
<reference evidence="1 2" key="1">
    <citation type="submission" date="2017-11" db="EMBL/GenBank/DDBJ databases">
        <title>De-novo sequencing of pomegranate (Punica granatum L.) genome.</title>
        <authorList>
            <person name="Akparov Z."/>
            <person name="Amiraslanov A."/>
            <person name="Hajiyeva S."/>
            <person name="Abbasov M."/>
            <person name="Kaur K."/>
            <person name="Hamwieh A."/>
            <person name="Solovyev V."/>
            <person name="Salamov A."/>
            <person name="Braich B."/>
            <person name="Kosarev P."/>
            <person name="Mahmoud A."/>
            <person name="Hajiyev E."/>
            <person name="Babayeva S."/>
            <person name="Izzatullayeva V."/>
            <person name="Mammadov A."/>
            <person name="Mammadov A."/>
            <person name="Sharifova S."/>
            <person name="Ojaghi J."/>
            <person name="Eynullazada K."/>
            <person name="Bayramov B."/>
            <person name="Abdulazimova A."/>
            <person name="Shahmuradov I."/>
        </authorList>
    </citation>
    <scope>NUCLEOTIDE SEQUENCE [LARGE SCALE GENOMIC DNA]</scope>
    <source>
        <strain evidence="2">cv. AG2017</strain>
        <tissue evidence="1">Leaf</tissue>
    </source>
</reference>
<dbReference type="EMBL" id="PGOL01001131">
    <property type="protein sequence ID" value="PKI60681.1"/>
    <property type="molecule type" value="Genomic_DNA"/>
</dbReference>
<gene>
    <name evidence="1" type="ORF">CRG98_018928</name>
</gene>
<proteinExistence type="predicted"/>
<protein>
    <submittedName>
        <fullName evidence="1">Uncharacterized protein</fullName>
    </submittedName>
</protein>
<dbReference type="Proteomes" id="UP000233551">
    <property type="component" value="Unassembled WGS sequence"/>
</dbReference>
<feature type="non-terminal residue" evidence="1">
    <location>
        <position position="1"/>
    </location>
</feature>
<sequence length="67" mass="7218">GANGRATRVPGEPRIFVYLGTIGSADLFHRTVAALRPCFSVCGGAKAELSQPASSKILWRLIYRTGR</sequence>